<organism evidence="1">
    <name type="scientific">Indivirus ILV1</name>
    <dbReference type="NCBI Taxonomy" id="1977633"/>
    <lineage>
        <taxon>Viruses</taxon>
        <taxon>Varidnaviria</taxon>
        <taxon>Bamfordvirae</taxon>
        <taxon>Nucleocytoviricota</taxon>
        <taxon>Megaviricetes</taxon>
        <taxon>Imitervirales</taxon>
        <taxon>Mimiviridae</taxon>
        <taxon>Klosneuvirinae</taxon>
        <taxon>Indivirus</taxon>
    </lineage>
</organism>
<evidence type="ECO:0000313" key="1">
    <source>
        <dbReference type="EMBL" id="ARF09731.1"/>
    </source>
</evidence>
<sequence>MGSIWSRFYLLFDGKKKSDNENAYYIVPKLVGENVNGAFKIIQYWFPNYKIISIPNIGYIDIALDRKQTVVIHYNAGSNLVTEVEIFI</sequence>
<dbReference type="EMBL" id="KY684086">
    <property type="protein sequence ID" value="ARF09731.1"/>
    <property type="molecule type" value="Genomic_DNA"/>
</dbReference>
<protein>
    <submittedName>
        <fullName evidence="1">Uncharacterized protein</fullName>
    </submittedName>
</protein>
<reference evidence="1" key="1">
    <citation type="journal article" date="2017" name="Science">
        <title>Giant viruses with an expanded complement of translation system components.</title>
        <authorList>
            <person name="Schulz F."/>
            <person name="Yutin N."/>
            <person name="Ivanova N.N."/>
            <person name="Ortega D.R."/>
            <person name="Lee T.K."/>
            <person name="Vierheilig J."/>
            <person name="Daims H."/>
            <person name="Horn M."/>
            <person name="Wagner M."/>
            <person name="Jensen G.J."/>
            <person name="Kyrpides N.C."/>
            <person name="Koonin E.V."/>
            <person name="Woyke T."/>
        </authorList>
    </citation>
    <scope>NUCLEOTIDE SEQUENCE</scope>
    <source>
        <strain evidence="1">ILV1</strain>
    </source>
</reference>
<proteinExistence type="predicted"/>
<accession>A0A1V0SDG2</accession>
<gene>
    <name evidence="1" type="ORF">Indivirus_2_110</name>
</gene>
<name>A0A1V0SDG2_9VIRU</name>